<protein>
    <submittedName>
        <fullName evidence="2">GNAT family N-acetyltransferase</fullName>
        <ecNumber evidence="2">2.3.1.-</ecNumber>
    </submittedName>
</protein>
<organism evidence="2 3">
    <name type="scientific">Tigheibacillus jepli</name>
    <dbReference type="NCBI Taxonomy" id="3035914"/>
    <lineage>
        <taxon>Bacteria</taxon>
        <taxon>Bacillati</taxon>
        <taxon>Bacillota</taxon>
        <taxon>Bacilli</taxon>
        <taxon>Bacillales</taxon>
        <taxon>Bacillaceae</taxon>
        <taxon>Tigheibacillus</taxon>
    </lineage>
</organism>
<sequence length="149" mass="17106">MKVIKVTTEAELKLTFQVRTEVFIEEQHVPQDRELDEYDQTATHFLGLENGEPIAAGRFRIIEDYGKLERICVKKAYRKKSYGKQIILAMEKELYAQHIYKAKLHAQTHAIGFYEKLGYKIVSGEFMDAGIPHVSMEKQLAADELASAQ</sequence>
<dbReference type="SUPFAM" id="SSF55729">
    <property type="entry name" value="Acyl-CoA N-acyltransferases (Nat)"/>
    <property type="match status" value="1"/>
</dbReference>
<gene>
    <name evidence="2" type="ORF">P5G51_012830</name>
</gene>
<keyword evidence="2" id="KW-0808">Transferase</keyword>
<evidence type="ECO:0000313" key="3">
    <source>
        <dbReference type="Proteomes" id="UP001228376"/>
    </source>
</evidence>
<keyword evidence="2" id="KW-0012">Acyltransferase</keyword>
<dbReference type="InterPro" id="IPR016181">
    <property type="entry name" value="Acyl_CoA_acyltransferase"/>
</dbReference>
<proteinExistence type="predicted"/>
<dbReference type="CDD" id="cd04301">
    <property type="entry name" value="NAT_SF"/>
    <property type="match status" value="1"/>
</dbReference>
<dbReference type="Proteomes" id="UP001228376">
    <property type="component" value="Unassembled WGS sequence"/>
</dbReference>
<evidence type="ECO:0000259" key="1">
    <source>
        <dbReference type="PROSITE" id="PS51186"/>
    </source>
</evidence>
<name>A0ABU5CIK5_9BACI</name>
<evidence type="ECO:0000313" key="2">
    <source>
        <dbReference type="EMBL" id="MDY0406155.1"/>
    </source>
</evidence>
<dbReference type="EC" id="2.3.1.-" evidence="2"/>
<dbReference type="RefSeq" id="WP_306065952.1">
    <property type="nucleotide sequence ID" value="NZ_JAROCA020000001.1"/>
</dbReference>
<feature type="domain" description="N-acetyltransferase" evidence="1">
    <location>
        <begin position="2"/>
        <end position="141"/>
    </location>
</feature>
<comment type="caution">
    <text evidence="2">The sequence shown here is derived from an EMBL/GenBank/DDBJ whole genome shotgun (WGS) entry which is preliminary data.</text>
</comment>
<dbReference type="InterPro" id="IPR039143">
    <property type="entry name" value="GNPNAT1-like"/>
</dbReference>
<dbReference type="PANTHER" id="PTHR13355:SF11">
    <property type="entry name" value="GLUCOSAMINE 6-PHOSPHATE N-ACETYLTRANSFERASE"/>
    <property type="match status" value="1"/>
</dbReference>
<dbReference type="PROSITE" id="PS51186">
    <property type="entry name" value="GNAT"/>
    <property type="match status" value="1"/>
</dbReference>
<keyword evidence="3" id="KW-1185">Reference proteome</keyword>
<accession>A0ABU5CIK5</accession>
<dbReference type="PANTHER" id="PTHR13355">
    <property type="entry name" value="GLUCOSAMINE 6-PHOSPHATE N-ACETYLTRANSFERASE"/>
    <property type="match status" value="1"/>
</dbReference>
<dbReference type="Pfam" id="PF13673">
    <property type="entry name" value="Acetyltransf_10"/>
    <property type="match status" value="1"/>
</dbReference>
<dbReference type="InterPro" id="IPR000182">
    <property type="entry name" value="GNAT_dom"/>
</dbReference>
<dbReference type="GO" id="GO:0016746">
    <property type="term" value="F:acyltransferase activity"/>
    <property type="evidence" value="ECO:0007669"/>
    <property type="project" value="UniProtKB-KW"/>
</dbReference>
<dbReference type="Gene3D" id="3.40.630.30">
    <property type="match status" value="1"/>
</dbReference>
<reference evidence="2 3" key="1">
    <citation type="submission" date="2023-10" db="EMBL/GenBank/DDBJ databases">
        <title>179-bfca-hs.</title>
        <authorList>
            <person name="Miliotis G."/>
            <person name="Sengupta P."/>
            <person name="Hameed A."/>
            <person name="Chuvochina M."/>
            <person name="Mcdonagh F."/>
            <person name="Simpson A.C."/>
            <person name="Singh N.K."/>
            <person name="Rekha P.D."/>
            <person name="Raman K."/>
            <person name="Hugenholtz P."/>
            <person name="Venkateswaran K."/>
        </authorList>
    </citation>
    <scope>NUCLEOTIDE SEQUENCE [LARGE SCALE GENOMIC DNA]</scope>
    <source>
        <strain evidence="2 3">179-BFC-A-HS</strain>
    </source>
</reference>
<dbReference type="EMBL" id="JAROCA020000001">
    <property type="protein sequence ID" value="MDY0406155.1"/>
    <property type="molecule type" value="Genomic_DNA"/>
</dbReference>